<reference evidence="2" key="2">
    <citation type="journal article" date="2013" name="PLoS Genet.">
        <title>Comparative genome structure, secondary metabolite, and effector coding capacity across Cochliobolus pathogens.</title>
        <authorList>
            <person name="Condon B.J."/>
            <person name="Leng Y."/>
            <person name="Wu D."/>
            <person name="Bushley K.E."/>
            <person name="Ohm R.A."/>
            <person name="Otillar R."/>
            <person name="Martin J."/>
            <person name="Schackwitz W."/>
            <person name="Grimwood J."/>
            <person name="MohdZainudin N."/>
            <person name="Xue C."/>
            <person name="Wang R."/>
            <person name="Manning V.A."/>
            <person name="Dhillon B."/>
            <person name="Tu Z.J."/>
            <person name="Steffenson B.J."/>
            <person name="Salamov A."/>
            <person name="Sun H."/>
            <person name="Lowry S."/>
            <person name="LaButti K."/>
            <person name="Han J."/>
            <person name="Copeland A."/>
            <person name="Lindquist E."/>
            <person name="Barry K."/>
            <person name="Schmutz J."/>
            <person name="Baker S.E."/>
            <person name="Ciuffetti L.M."/>
            <person name="Grigoriev I.V."/>
            <person name="Zhong S."/>
            <person name="Turgeon B.G."/>
        </authorList>
    </citation>
    <scope>NUCLEOTIDE SEQUENCE [LARGE SCALE GENOMIC DNA]</scope>
    <source>
        <strain evidence="2">C5 / ATCC 48332 / race O</strain>
    </source>
</reference>
<accession>M2TEI2</accession>
<evidence type="ECO:0000313" key="2">
    <source>
        <dbReference type="Proteomes" id="UP000016936"/>
    </source>
</evidence>
<keyword evidence="2" id="KW-1185">Reference proteome</keyword>
<dbReference type="HOGENOM" id="CLU_1740353_0_0_1"/>
<gene>
    <name evidence="1" type="ORF">COCHEDRAFT_1219749</name>
</gene>
<sequence>MSRAITERDVATDILVDNRYIRRVHGLSASMASTWNTIYGYPATGGGTWGKLRGRLGHSDGPAYLTDFKIDYAFTDMVDGAITALVKTFVEIASAKMQAPVTWVEEFSVQGGSFVKSESASFIDHFLFKDIKQPPSQNDFSCHTGYFRVE</sequence>
<dbReference type="Proteomes" id="UP000016936">
    <property type="component" value="Unassembled WGS sequence"/>
</dbReference>
<protein>
    <submittedName>
        <fullName evidence="1">Uncharacterized protein</fullName>
    </submittedName>
</protein>
<proteinExistence type="predicted"/>
<organism evidence="1 2">
    <name type="scientific">Cochliobolus heterostrophus (strain C5 / ATCC 48332 / race O)</name>
    <name type="common">Southern corn leaf blight fungus</name>
    <name type="synonym">Bipolaris maydis</name>
    <dbReference type="NCBI Taxonomy" id="701091"/>
    <lineage>
        <taxon>Eukaryota</taxon>
        <taxon>Fungi</taxon>
        <taxon>Dikarya</taxon>
        <taxon>Ascomycota</taxon>
        <taxon>Pezizomycotina</taxon>
        <taxon>Dothideomycetes</taxon>
        <taxon>Pleosporomycetidae</taxon>
        <taxon>Pleosporales</taxon>
        <taxon>Pleosporineae</taxon>
        <taxon>Pleosporaceae</taxon>
        <taxon>Bipolaris</taxon>
    </lineage>
</organism>
<dbReference type="OMA" id="MASTWNT"/>
<name>M2TEI2_COCH5</name>
<dbReference type="AlphaFoldDB" id="M2TEI2"/>
<dbReference type="EMBL" id="KB445597">
    <property type="protein sequence ID" value="EMD84934.1"/>
    <property type="molecule type" value="Genomic_DNA"/>
</dbReference>
<dbReference type="OrthoDB" id="3674159at2759"/>
<evidence type="ECO:0000313" key="1">
    <source>
        <dbReference type="EMBL" id="EMD84934.1"/>
    </source>
</evidence>
<reference evidence="1 2" key="1">
    <citation type="journal article" date="2012" name="PLoS Pathog.">
        <title>Diverse lifestyles and strategies of plant pathogenesis encoded in the genomes of eighteen Dothideomycetes fungi.</title>
        <authorList>
            <person name="Ohm R.A."/>
            <person name="Feau N."/>
            <person name="Henrissat B."/>
            <person name="Schoch C.L."/>
            <person name="Horwitz B.A."/>
            <person name="Barry K.W."/>
            <person name="Condon B.J."/>
            <person name="Copeland A.C."/>
            <person name="Dhillon B."/>
            <person name="Glaser F."/>
            <person name="Hesse C.N."/>
            <person name="Kosti I."/>
            <person name="LaButti K."/>
            <person name="Lindquist E.A."/>
            <person name="Lucas S."/>
            <person name="Salamov A.A."/>
            <person name="Bradshaw R.E."/>
            <person name="Ciuffetti L."/>
            <person name="Hamelin R.C."/>
            <person name="Kema G.H.J."/>
            <person name="Lawrence C."/>
            <person name="Scott J.A."/>
            <person name="Spatafora J.W."/>
            <person name="Turgeon B.G."/>
            <person name="de Wit P.J.G.M."/>
            <person name="Zhong S."/>
            <person name="Goodwin S.B."/>
            <person name="Grigoriev I.V."/>
        </authorList>
    </citation>
    <scope>NUCLEOTIDE SEQUENCE [LARGE SCALE GENOMIC DNA]</scope>
    <source>
        <strain evidence="2">C5 / ATCC 48332 / race O</strain>
    </source>
</reference>